<accession>A0ACB6QJF8</accession>
<keyword evidence="2" id="KW-1185">Reference proteome</keyword>
<gene>
    <name evidence="1" type="ORF">BDR25DRAFT_359634</name>
</gene>
<dbReference type="Proteomes" id="UP000799755">
    <property type="component" value="Unassembled WGS sequence"/>
</dbReference>
<proteinExistence type="predicted"/>
<organism evidence="1 2">
    <name type="scientific">Lindgomyces ingoldianus</name>
    <dbReference type="NCBI Taxonomy" id="673940"/>
    <lineage>
        <taxon>Eukaryota</taxon>
        <taxon>Fungi</taxon>
        <taxon>Dikarya</taxon>
        <taxon>Ascomycota</taxon>
        <taxon>Pezizomycotina</taxon>
        <taxon>Dothideomycetes</taxon>
        <taxon>Pleosporomycetidae</taxon>
        <taxon>Pleosporales</taxon>
        <taxon>Lindgomycetaceae</taxon>
        <taxon>Lindgomyces</taxon>
    </lineage>
</organism>
<dbReference type="EMBL" id="MU003525">
    <property type="protein sequence ID" value="KAF2466267.1"/>
    <property type="molecule type" value="Genomic_DNA"/>
</dbReference>
<sequence>MRRCLVSIIAITISVKHSSNTFLEHWSSSITRVPDSLQRSPGTPLFAKRAFLGPMIDRTVALVAAKADIFYGAPLT</sequence>
<comment type="caution">
    <text evidence="1">The sequence shown here is derived from an EMBL/GenBank/DDBJ whole genome shotgun (WGS) entry which is preliminary data.</text>
</comment>
<evidence type="ECO:0000313" key="2">
    <source>
        <dbReference type="Proteomes" id="UP000799755"/>
    </source>
</evidence>
<evidence type="ECO:0000313" key="1">
    <source>
        <dbReference type="EMBL" id="KAF2466267.1"/>
    </source>
</evidence>
<reference evidence="1" key="1">
    <citation type="journal article" date="2020" name="Stud. Mycol.">
        <title>101 Dothideomycetes genomes: a test case for predicting lifestyles and emergence of pathogens.</title>
        <authorList>
            <person name="Haridas S."/>
            <person name="Albert R."/>
            <person name="Binder M."/>
            <person name="Bloem J."/>
            <person name="Labutti K."/>
            <person name="Salamov A."/>
            <person name="Andreopoulos B."/>
            <person name="Baker S."/>
            <person name="Barry K."/>
            <person name="Bills G."/>
            <person name="Bluhm B."/>
            <person name="Cannon C."/>
            <person name="Castanera R."/>
            <person name="Culley D."/>
            <person name="Daum C."/>
            <person name="Ezra D."/>
            <person name="Gonzalez J."/>
            <person name="Henrissat B."/>
            <person name="Kuo A."/>
            <person name="Liang C."/>
            <person name="Lipzen A."/>
            <person name="Lutzoni F."/>
            <person name="Magnuson J."/>
            <person name="Mondo S."/>
            <person name="Nolan M."/>
            <person name="Ohm R."/>
            <person name="Pangilinan J."/>
            <person name="Park H.-J."/>
            <person name="Ramirez L."/>
            <person name="Alfaro M."/>
            <person name="Sun H."/>
            <person name="Tritt A."/>
            <person name="Yoshinaga Y."/>
            <person name="Zwiers L.-H."/>
            <person name="Turgeon B."/>
            <person name="Goodwin S."/>
            <person name="Spatafora J."/>
            <person name="Crous P."/>
            <person name="Grigoriev I."/>
        </authorList>
    </citation>
    <scope>NUCLEOTIDE SEQUENCE</scope>
    <source>
        <strain evidence="1">ATCC 200398</strain>
    </source>
</reference>
<name>A0ACB6QJF8_9PLEO</name>
<protein>
    <submittedName>
        <fullName evidence="1">Uncharacterized protein</fullName>
    </submittedName>
</protein>